<dbReference type="Proteomes" id="UP000267096">
    <property type="component" value="Unassembled WGS sequence"/>
</dbReference>
<dbReference type="InterPro" id="IPR042097">
    <property type="entry name" value="Aminopeptidase_N-like_N_sf"/>
</dbReference>
<dbReference type="GO" id="GO:0006508">
    <property type="term" value="P:proteolysis"/>
    <property type="evidence" value="ECO:0007669"/>
    <property type="project" value="InterPro"/>
</dbReference>
<dbReference type="SUPFAM" id="SSF63737">
    <property type="entry name" value="Leukotriene A4 hydrolase N-terminal domain"/>
    <property type="match status" value="1"/>
</dbReference>
<reference evidence="2 3" key="2">
    <citation type="submission" date="2018-11" db="EMBL/GenBank/DDBJ databases">
        <authorList>
            <consortium name="Pathogen Informatics"/>
        </authorList>
    </citation>
    <scope>NUCLEOTIDE SEQUENCE [LARGE SCALE GENOMIC DNA]</scope>
</reference>
<dbReference type="InterPro" id="IPR050344">
    <property type="entry name" value="Peptidase_M1_aminopeptidases"/>
</dbReference>
<dbReference type="Pfam" id="PF17900">
    <property type="entry name" value="Peptidase_M1_N"/>
    <property type="match status" value="1"/>
</dbReference>
<evidence type="ECO:0000313" key="2">
    <source>
        <dbReference type="EMBL" id="VDK25103.1"/>
    </source>
</evidence>
<name>A0A0M3JCN8_ANISI</name>
<sequence length="96" mass="10626">MEPARARAVFPCLDEPAYKAIFHITLIYPSGLIALANTMERTPVPLGKETPDSAWSVIQFPPSLRMSTYLVAFAVGPFVKQEKVDPTGILVGYCWQ</sequence>
<dbReference type="PANTHER" id="PTHR11533">
    <property type="entry name" value="PROTEASE M1 ZINC METALLOPROTEASE"/>
    <property type="match status" value="1"/>
</dbReference>
<dbReference type="GO" id="GO:0070006">
    <property type="term" value="F:metalloaminopeptidase activity"/>
    <property type="evidence" value="ECO:0007669"/>
    <property type="project" value="TreeGrafter"/>
</dbReference>
<evidence type="ECO:0000313" key="4">
    <source>
        <dbReference type="WBParaSite" id="ASIM_0000537101-mRNA-1"/>
    </source>
</evidence>
<evidence type="ECO:0000259" key="1">
    <source>
        <dbReference type="Pfam" id="PF17900"/>
    </source>
</evidence>
<dbReference type="InterPro" id="IPR045357">
    <property type="entry name" value="Aminopeptidase_N-like_N"/>
</dbReference>
<dbReference type="WBParaSite" id="ASIM_0000537101-mRNA-1">
    <property type="protein sequence ID" value="ASIM_0000537101-mRNA-1"/>
    <property type="gene ID" value="ASIM_0000537101"/>
</dbReference>
<dbReference type="GO" id="GO:0043171">
    <property type="term" value="P:peptide catabolic process"/>
    <property type="evidence" value="ECO:0007669"/>
    <property type="project" value="TreeGrafter"/>
</dbReference>
<dbReference type="GO" id="GO:0008270">
    <property type="term" value="F:zinc ion binding"/>
    <property type="evidence" value="ECO:0007669"/>
    <property type="project" value="TreeGrafter"/>
</dbReference>
<proteinExistence type="predicted"/>
<accession>A0A0M3JCN8</accession>
<dbReference type="InterPro" id="IPR001930">
    <property type="entry name" value="Peptidase_M1"/>
</dbReference>
<keyword evidence="3" id="KW-1185">Reference proteome</keyword>
<evidence type="ECO:0000313" key="3">
    <source>
        <dbReference type="Proteomes" id="UP000267096"/>
    </source>
</evidence>
<dbReference type="PANTHER" id="PTHR11533:SF293">
    <property type="entry name" value="AMINOPEPTIDASE-2-RELATED"/>
    <property type="match status" value="1"/>
</dbReference>
<feature type="domain" description="Aminopeptidase N-like N-terminal" evidence="1">
    <location>
        <begin position="1"/>
        <end position="70"/>
    </location>
</feature>
<dbReference type="GO" id="GO:0005615">
    <property type="term" value="C:extracellular space"/>
    <property type="evidence" value="ECO:0007669"/>
    <property type="project" value="TreeGrafter"/>
</dbReference>
<dbReference type="OrthoDB" id="5868348at2759"/>
<dbReference type="Gene3D" id="2.60.40.1730">
    <property type="entry name" value="tricorn interacting facor f3 domain"/>
    <property type="match status" value="1"/>
</dbReference>
<reference evidence="4" key="1">
    <citation type="submission" date="2017-02" db="UniProtKB">
        <authorList>
            <consortium name="WormBaseParasite"/>
        </authorList>
    </citation>
    <scope>IDENTIFICATION</scope>
</reference>
<dbReference type="GO" id="GO:0016020">
    <property type="term" value="C:membrane"/>
    <property type="evidence" value="ECO:0007669"/>
    <property type="project" value="TreeGrafter"/>
</dbReference>
<dbReference type="PRINTS" id="PR00756">
    <property type="entry name" value="ALADIPTASE"/>
</dbReference>
<dbReference type="AlphaFoldDB" id="A0A0M3JCN8"/>
<dbReference type="GO" id="GO:0042277">
    <property type="term" value="F:peptide binding"/>
    <property type="evidence" value="ECO:0007669"/>
    <property type="project" value="TreeGrafter"/>
</dbReference>
<dbReference type="EMBL" id="UYRR01009815">
    <property type="protein sequence ID" value="VDK25103.1"/>
    <property type="molecule type" value="Genomic_DNA"/>
</dbReference>
<gene>
    <name evidence="2" type="ORF">ASIM_LOCUS5168</name>
</gene>
<dbReference type="GO" id="GO:0005737">
    <property type="term" value="C:cytoplasm"/>
    <property type="evidence" value="ECO:0007669"/>
    <property type="project" value="TreeGrafter"/>
</dbReference>
<protein>
    <submittedName>
        <fullName evidence="4">Peptidase_M1_N domain-containing protein</fullName>
    </submittedName>
</protein>
<organism evidence="4">
    <name type="scientific">Anisakis simplex</name>
    <name type="common">Herring worm</name>
    <dbReference type="NCBI Taxonomy" id="6269"/>
    <lineage>
        <taxon>Eukaryota</taxon>
        <taxon>Metazoa</taxon>
        <taxon>Ecdysozoa</taxon>
        <taxon>Nematoda</taxon>
        <taxon>Chromadorea</taxon>
        <taxon>Rhabditida</taxon>
        <taxon>Spirurina</taxon>
        <taxon>Ascaridomorpha</taxon>
        <taxon>Ascaridoidea</taxon>
        <taxon>Anisakidae</taxon>
        <taxon>Anisakis</taxon>
        <taxon>Anisakis simplex complex</taxon>
    </lineage>
</organism>